<name>A0A1G7GBI3_9FLAO</name>
<keyword evidence="1" id="KW-0472">Membrane</keyword>
<organism evidence="2 3">
    <name type="scientific">Cellulophaga baltica</name>
    <dbReference type="NCBI Taxonomy" id="76594"/>
    <lineage>
        <taxon>Bacteria</taxon>
        <taxon>Pseudomonadati</taxon>
        <taxon>Bacteroidota</taxon>
        <taxon>Flavobacteriia</taxon>
        <taxon>Flavobacteriales</taxon>
        <taxon>Flavobacteriaceae</taxon>
        <taxon>Cellulophaga</taxon>
    </lineage>
</organism>
<accession>A0A1G7GBI3</accession>
<sequence length="178" mass="20251">MDGFADWINGFIKTNFKRKFLLLIAVPFLLSSLFIIDFLLLPEHHQTESLRNTEWIFLPNHSIASKERSKHMGYNYTTENDYKFSTLRTKIESSYIEITSSPIFKTVKTVTVEGKEIAIQSGLNGVLGVLMISGNLILLISGSYVLLKQDISQNARLNLSFLSLFLFAIWGYALVEYG</sequence>
<keyword evidence="1" id="KW-1133">Transmembrane helix</keyword>
<feature type="transmembrane region" description="Helical" evidence="1">
    <location>
        <begin position="20"/>
        <end position="41"/>
    </location>
</feature>
<dbReference type="AlphaFoldDB" id="A0A1G7GBI3"/>
<proteinExistence type="predicted"/>
<keyword evidence="3" id="KW-1185">Reference proteome</keyword>
<feature type="transmembrane region" description="Helical" evidence="1">
    <location>
        <begin position="125"/>
        <end position="147"/>
    </location>
</feature>
<evidence type="ECO:0000313" key="2">
    <source>
        <dbReference type="EMBL" id="SDE85480.1"/>
    </source>
</evidence>
<reference evidence="3" key="1">
    <citation type="submission" date="2016-10" db="EMBL/GenBank/DDBJ databases">
        <authorList>
            <person name="Varghese N."/>
            <person name="Submissions S."/>
        </authorList>
    </citation>
    <scope>NUCLEOTIDE SEQUENCE [LARGE SCALE GENOMIC DNA]</scope>
    <source>
        <strain evidence="3">DSM 24729</strain>
    </source>
</reference>
<evidence type="ECO:0000256" key="1">
    <source>
        <dbReference type="SAM" id="Phobius"/>
    </source>
</evidence>
<dbReference type="Proteomes" id="UP000182114">
    <property type="component" value="Unassembled WGS sequence"/>
</dbReference>
<keyword evidence="1" id="KW-0812">Transmembrane</keyword>
<dbReference type="RefSeq" id="WP_029449531.1">
    <property type="nucleotide sequence ID" value="NZ_FNBD01000004.1"/>
</dbReference>
<protein>
    <submittedName>
        <fullName evidence="2">Uncharacterized protein</fullName>
    </submittedName>
</protein>
<feature type="transmembrane region" description="Helical" evidence="1">
    <location>
        <begin position="159"/>
        <end position="175"/>
    </location>
</feature>
<dbReference type="EMBL" id="FNBD01000004">
    <property type="protein sequence ID" value="SDE85480.1"/>
    <property type="molecule type" value="Genomic_DNA"/>
</dbReference>
<gene>
    <name evidence="2" type="ORF">SAMN04487992_104266</name>
</gene>
<evidence type="ECO:0000313" key="3">
    <source>
        <dbReference type="Proteomes" id="UP000182114"/>
    </source>
</evidence>